<dbReference type="InterPro" id="IPR044730">
    <property type="entry name" value="RNase_H-like_dom_plant"/>
</dbReference>
<evidence type="ECO:0000259" key="1">
    <source>
        <dbReference type="Pfam" id="PF13456"/>
    </source>
</evidence>
<dbReference type="PANTHER" id="PTHR47723">
    <property type="entry name" value="OS05G0353850 PROTEIN"/>
    <property type="match status" value="1"/>
</dbReference>
<accession>A0A7J8P8Q0</accession>
<organism evidence="2 3">
    <name type="scientific">Gossypium raimondii</name>
    <name type="common">Peruvian cotton</name>
    <name type="synonym">Gossypium klotzschianum subsp. raimondii</name>
    <dbReference type="NCBI Taxonomy" id="29730"/>
    <lineage>
        <taxon>Eukaryota</taxon>
        <taxon>Viridiplantae</taxon>
        <taxon>Streptophyta</taxon>
        <taxon>Embryophyta</taxon>
        <taxon>Tracheophyta</taxon>
        <taxon>Spermatophyta</taxon>
        <taxon>Magnoliopsida</taxon>
        <taxon>eudicotyledons</taxon>
        <taxon>Gunneridae</taxon>
        <taxon>Pentapetalae</taxon>
        <taxon>rosids</taxon>
        <taxon>malvids</taxon>
        <taxon>Malvales</taxon>
        <taxon>Malvaceae</taxon>
        <taxon>Malvoideae</taxon>
        <taxon>Gossypium</taxon>
    </lineage>
</organism>
<dbReference type="PANTHER" id="PTHR47723:SF13">
    <property type="entry name" value="PUTATIVE-RELATED"/>
    <property type="match status" value="1"/>
</dbReference>
<dbReference type="InterPro" id="IPR002156">
    <property type="entry name" value="RNaseH_domain"/>
</dbReference>
<dbReference type="GO" id="GO:0004523">
    <property type="term" value="F:RNA-DNA hybrid ribonuclease activity"/>
    <property type="evidence" value="ECO:0007669"/>
    <property type="project" value="InterPro"/>
</dbReference>
<dbReference type="Proteomes" id="UP000593578">
    <property type="component" value="Unassembled WGS sequence"/>
</dbReference>
<proteinExistence type="predicted"/>
<dbReference type="InterPro" id="IPR053151">
    <property type="entry name" value="RNase_H-like"/>
</dbReference>
<dbReference type="GO" id="GO:0003676">
    <property type="term" value="F:nucleic acid binding"/>
    <property type="evidence" value="ECO:0007669"/>
    <property type="project" value="InterPro"/>
</dbReference>
<dbReference type="InterPro" id="IPR036397">
    <property type="entry name" value="RNaseH_sf"/>
</dbReference>
<dbReference type="InterPro" id="IPR012337">
    <property type="entry name" value="RNaseH-like_sf"/>
</dbReference>
<reference evidence="2 3" key="1">
    <citation type="journal article" date="2019" name="Genome Biol. Evol.">
        <title>Insights into the evolution of the New World diploid cottons (Gossypium, subgenus Houzingenia) based on genome sequencing.</title>
        <authorList>
            <person name="Grover C.E."/>
            <person name="Arick M.A. 2nd"/>
            <person name="Thrash A."/>
            <person name="Conover J.L."/>
            <person name="Sanders W.S."/>
            <person name="Peterson D.G."/>
            <person name="Frelichowski J.E."/>
            <person name="Scheffler J.A."/>
            <person name="Scheffler B.E."/>
            <person name="Wendel J.F."/>
        </authorList>
    </citation>
    <scope>NUCLEOTIDE SEQUENCE [LARGE SCALE GENOMIC DNA]</scope>
    <source>
        <strain evidence="2">8</strain>
        <tissue evidence="2">Leaf</tissue>
    </source>
</reference>
<dbReference type="CDD" id="cd06222">
    <property type="entry name" value="RNase_H_like"/>
    <property type="match status" value="1"/>
</dbReference>
<comment type="caution">
    <text evidence="2">The sequence shown here is derived from an EMBL/GenBank/DDBJ whole genome shotgun (WGS) entry which is preliminary data.</text>
</comment>
<protein>
    <recommendedName>
        <fullName evidence="1">RNase H type-1 domain-containing protein</fullName>
    </recommendedName>
</protein>
<name>A0A7J8P8Q0_GOSRA</name>
<sequence>VSHLKNQSFKASVNGERSWIYLNSDGAVKIDSGFATTGGVIVSGGWIMGFNRSLELCSVFNTELWGVHDGLTILQSHNYKGVVIRLDSQENLQAT</sequence>
<evidence type="ECO:0000313" key="2">
    <source>
        <dbReference type="EMBL" id="MBA0585639.1"/>
    </source>
</evidence>
<dbReference type="EMBL" id="JABEZZ010000005">
    <property type="protein sequence ID" value="MBA0585639.1"/>
    <property type="molecule type" value="Genomic_DNA"/>
</dbReference>
<dbReference type="Pfam" id="PF13456">
    <property type="entry name" value="RVT_3"/>
    <property type="match status" value="1"/>
</dbReference>
<dbReference type="Gene3D" id="3.30.420.10">
    <property type="entry name" value="Ribonuclease H-like superfamily/Ribonuclease H"/>
    <property type="match status" value="1"/>
</dbReference>
<feature type="non-terminal residue" evidence="2">
    <location>
        <position position="1"/>
    </location>
</feature>
<dbReference type="AlphaFoldDB" id="A0A7J8P8Q0"/>
<gene>
    <name evidence="2" type="ORF">Gorai_016407</name>
</gene>
<dbReference type="SUPFAM" id="SSF53098">
    <property type="entry name" value="Ribonuclease H-like"/>
    <property type="match status" value="1"/>
</dbReference>
<feature type="domain" description="RNase H type-1" evidence="1">
    <location>
        <begin position="23"/>
        <end position="90"/>
    </location>
</feature>
<evidence type="ECO:0000313" key="3">
    <source>
        <dbReference type="Proteomes" id="UP000593578"/>
    </source>
</evidence>